<comment type="caution">
    <text evidence="1">The sequence shown here is derived from an EMBL/GenBank/DDBJ whole genome shotgun (WGS) entry which is preliminary data.</text>
</comment>
<dbReference type="Proteomes" id="UP000003477">
    <property type="component" value="Unassembled WGS sequence"/>
</dbReference>
<organism evidence="1 2">
    <name type="scientific">Crocosphaera watsonii WH 0003</name>
    <dbReference type="NCBI Taxonomy" id="423471"/>
    <lineage>
        <taxon>Bacteria</taxon>
        <taxon>Bacillati</taxon>
        <taxon>Cyanobacteriota</taxon>
        <taxon>Cyanophyceae</taxon>
        <taxon>Oscillatoriophycideae</taxon>
        <taxon>Chroococcales</taxon>
        <taxon>Aphanothecaceae</taxon>
        <taxon>Crocosphaera</taxon>
    </lineage>
</organism>
<dbReference type="EMBL" id="AESD01000841">
    <property type="protein sequence ID" value="EHJ09813.1"/>
    <property type="molecule type" value="Genomic_DNA"/>
</dbReference>
<evidence type="ECO:0000313" key="2">
    <source>
        <dbReference type="Proteomes" id="UP000003477"/>
    </source>
</evidence>
<accession>G5JDC2</accession>
<reference evidence="1 2" key="1">
    <citation type="journal article" date="2011" name="Front. Microbiol.">
        <title>Two Strains of Crocosphaera watsonii with Highly Conserved Genomes are Distinguished by Strain-Specific Features.</title>
        <authorList>
            <person name="Bench S.R."/>
            <person name="Ilikchyan I.N."/>
            <person name="Tripp H.J."/>
            <person name="Zehr J.P."/>
        </authorList>
    </citation>
    <scope>NUCLEOTIDE SEQUENCE [LARGE SCALE GENOMIC DNA]</scope>
    <source>
        <strain evidence="1 2">WH 0003</strain>
    </source>
</reference>
<gene>
    <name evidence="1" type="ORF">CWATWH0003_5417b2</name>
</gene>
<sequence length="27" mass="3229">MIKTRMKCLNICLLMLVLEFLKKVLFS</sequence>
<dbReference type="AlphaFoldDB" id="G5JDC2"/>
<protein>
    <submittedName>
        <fullName evidence="1">Uncharacterized protein</fullName>
    </submittedName>
</protein>
<proteinExistence type="predicted"/>
<name>G5JDC2_CROWT</name>
<evidence type="ECO:0000313" key="1">
    <source>
        <dbReference type="EMBL" id="EHJ09813.1"/>
    </source>
</evidence>